<keyword evidence="2" id="KW-1185">Reference proteome</keyword>
<dbReference type="EMBL" id="JARK01001356">
    <property type="protein sequence ID" value="EYC21181.1"/>
    <property type="molecule type" value="Genomic_DNA"/>
</dbReference>
<name>A0A016V1Q2_9BILA</name>
<dbReference type="Proteomes" id="UP000024635">
    <property type="component" value="Unassembled WGS sequence"/>
</dbReference>
<accession>A0A016V1Q2</accession>
<evidence type="ECO:0000313" key="1">
    <source>
        <dbReference type="EMBL" id="EYC21181.1"/>
    </source>
</evidence>
<dbReference type="InterPro" id="IPR035109">
    <property type="entry name" value="ASPR"/>
</dbReference>
<reference evidence="2" key="1">
    <citation type="journal article" date="2015" name="Nat. Genet.">
        <title>The genome and transcriptome of the zoonotic hookworm Ancylostoma ceylanicum identify infection-specific gene families.</title>
        <authorList>
            <person name="Schwarz E.M."/>
            <person name="Hu Y."/>
            <person name="Antoshechkin I."/>
            <person name="Miller M.M."/>
            <person name="Sternberg P.W."/>
            <person name="Aroian R.V."/>
        </authorList>
    </citation>
    <scope>NUCLEOTIDE SEQUENCE</scope>
    <source>
        <strain evidence="2">HY135</strain>
    </source>
</reference>
<dbReference type="AlphaFoldDB" id="A0A016V1Q2"/>
<sequence length="104" mass="11714">MAPKIRFELAGKVIAAKQQYPQEPVYDCGVEKEAYQFVRPSGQGPSPMIGSNVVYKQENGKTFNVDEVVREWKVPLQEMGNNKKRFGCNLSIVPGQYKVACVFE</sequence>
<protein>
    <recommendedName>
        <fullName evidence="3">SCP domain-containing protein</fullName>
    </recommendedName>
</protein>
<gene>
    <name evidence="1" type="primary">Acey_s0020.g41</name>
    <name evidence="1" type="ORF">Y032_0020g41</name>
</gene>
<evidence type="ECO:0008006" key="3">
    <source>
        <dbReference type="Google" id="ProtNLM"/>
    </source>
</evidence>
<organism evidence="1 2">
    <name type="scientific">Ancylostoma ceylanicum</name>
    <dbReference type="NCBI Taxonomy" id="53326"/>
    <lineage>
        <taxon>Eukaryota</taxon>
        <taxon>Metazoa</taxon>
        <taxon>Ecdysozoa</taxon>
        <taxon>Nematoda</taxon>
        <taxon>Chromadorea</taxon>
        <taxon>Rhabditida</taxon>
        <taxon>Rhabditina</taxon>
        <taxon>Rhabditomorpha</taxon>
        <taxon>Strongyloidea</taxon>
        <taxon>Ancylostomatidae</taxon>
        <taxon>Ancylostomatinae</taxon>
        <taxon>Ancylostoma</taxon>
    </lineage>
</organism>
<proteinExistence type="predicted"/>
<dbReference type="Pfam" id="PF17641">
    <property type="entry name" value="ASPRs"/>
    <property type="match status" value="1"/>
</dbReference>
<comment type="caution">
    <text evidence="1">The sequence shown here is derived from an EMBL/GenBank/DDBJ whole genome shotgun (WGS) entry which is preliminary data.</text>
</comment>
<evidence type="ECO:0000313" key="2">
    <source>
        <dbReference type="Proteomes" id="UP000024635"/>
    </source>
</evidence>